<organism evidence="1 2">
    <name type="scientific">Batillaria attramentaria</name>
    <dbReference type="NCBI Taxonomy" id="370345"/>
    <lineage>
        <taxon>Eukaryota</taxon>
        <taxon>Metazoa</taxon>
        <taxon>Spiralia</taxon>
        <taxon>Lophotrochozoa</taxon>
        <taxon>Mollusca</taxon>
        <taxon>Gastropoda</taxon>
        <taxon>Caenogastropoda</taxon>
        <taxon>Sorbeoconcha</taxon>
        <taxon>Cerithioidea</taxon>
        <taxon>Batillariidae</taxon>
        <taxon>Batillaria</taxon>
    </lineage>
</organism>
<accession>A0ABD0JSF8</accession>
<evidence type="ECO:0000313" key="2">
    <source>
        <dbReference type="Proteomes" id="UP001519460"/>
    </source>
</evidence>
<reference evidence="1 2" key="1">
    <citation type="journal article" date="2023" name="Sci. Data">
        <title>Genome assembly of the Korean intertidal mud-creeper Batillaria attramentaria.</title>
        <authorList>
            <person name="Patra A.K."/>
            <person name="Ho P.T."/>
            <person name="Jun S."/>
            <person name="Lee S.J."/>
            <person name="Kim Y."/>
            <person name="Won Y.J."/>
        </authorList>
    </citation>
    <scope>NUCLEOTIDE SEQUENCE [LARGE SCALE GENOMIC DNA]</scope>
    <source>
        <strain evidence="1">Wonlab-2016</strain>
    </source>
</reference>
<gene>
    <name evidence="1" type="ORF">BaRGS_00030966</name>
</gene>
<keyword evidence="2" id="KW-1185">Reference proteome</keyword>
<proteinExistence type="predicted"/>
<dbReference type="Proteomes" id="UP001519460">
    <property type="component" value="Unassembled WGS sequence"/>
</dbReference>
<protein>
    <submittedName>
        <fullName evidence="1">Uncharacterized protein</fullName>
    </submittedName>
</protein>
<dbReference type="EMBL" id="JACVVK020000341">
    <property type="protein sequence ID" value="KAK7477783.1"/>
    <property type="molecule type" value="Genomic_DNA"/>
</dbReference>
<name>A0ABD0JSF8_9CAEN</name>
<sequence>MIWRKARNCRLLSAWNLMRESGTPFLSSSSHCNHATSVSYRYVIKRSTIDHTVQITVLQHARLAQCPVEAESIPVSENEADHTILRYLNPCKPPV</sequence>
<evidence type="ECO:0000313" key="1">
    <source>
        <dbReference type="EMBL" id="KAK7477783.1"/>
    </source>
</evidence>
<dbReference type="AlphaFoldDB" id="A0ABD0JSF8"/>
<comment type="caution">
    <text evidence="1">The sequence shown here is derived from an EMBL/GenBank/DDBJ whole genome shotgun (WGS) entry which is preliminary data.</text>
</comment>